<evidence type="ECO:0000256" key="7">
    <source>
        <dbReference type="ARBA" id="ARBA00022840"/>
    </source>
</evidence>
<dbReference type="Pfam" id="PF00664">
    <property type="entry name" value="ABC_membrane"/>
    <property type="match status" value="2"/>
</dbReference>
<comment type="similarity">
    <text evidence="2">Belongs to the ABC transporter superfamily. ABCC family. Conjugate transporter (TC 3.A.1.208) subfamily.</text>
</comment>
<dbReference type="SUPFAM" id="SSF52540">
    <property type="entry name" value="P-loop containing nucleoside triphosphate hydrolases"/>
    <property type="match status" value="2"/>
</dbReference>
<organism evidence="14 15">
    <name type="scientific">Crassostrea virginica</name>
    <name type="common">Eastern oyster</name>
    <dbReference type="NCBI Taxonomy" id="6565"/>
    <lineage>
        <taxon>Eukaryota</taxon>
        <taxon>Metazoa</taxon>
        <taxon>Spiralia</taxon>
        <taxon>Lophotrochozoa</taxon>
        <taxon>Mollusca</taxon>
        <taxon>Bivalvia</taxon>
        <taxon>Autobranchia</taxon>
        <taxon>Pteriomorphia</taxon>
        <taxon>Ostreida</taxon>
        <taxon>Ostreoidea</taxon>
        <taxon>Ostreidae</taxon>
        <taxon>Crassostrea</taxon>
    </lineage>
</organism>
<protein>
    <submittedName>
        <fullName evidence="15">Multidrug resistance-associated protein 5-like</fullName>
    </submittedName>
</protein>
<feature type="domain" description="ABC transmembrane type-1" evidence="13">
    <location>
        <begin position="816"/>
        <end position="1166"/>
    </location>
</feature>
<feature type="transmembrane region" description="Helical" evidence="11">
    <location>
        <begin position="801"/>
        <end position="830"/>
    </location>
</feature>
<feature type="compositionally biased region" description="Basic and acidic residues" evidence="10">
    <location>
        <begin position="736"/>
        <end position="746"/>
    </location>
</feature>
<gene>
    <name evidence="15" type="primary">LOC111123855</name>
</gene>
<evidence type="ECO:0000313" key="14">
    <source>
        <dbReference type="Proteomes" id="UP000694844"/>
    </source>
</evidence>
<feature type="transmembrane region" description="Helical" evidence="11">
    <location>
        <begin position="309"/>
        <end position="331"/>
    </location>
</feature>
<feature type="region of interest" description="Disordered" evidence="10">
    <location>
        <begin position="32"/>
        <end position="57"/>
    </location>
</feature>
<feature type="compositionally biased region" description="Basic and acidic residues" evidence="10">
    <location>
        <begin position="493"/>
        <end position="510"/>
    </location>
</feature>
<dbReference type="InterPro" id="IPR027417">
    <property type="entry name" value="P-loop_NTPase"/>
</dbReference>
<evidence type="ECO:0000256" key="6">
    <source>
        <dbReference type="ARBA" id="ARBA00022741"/>
    </source>
</evidence>
<feature type="transmembrane region" description="Helical" evidence="11">
    <location>
        <begin position="203"/>
        <end position="232"/>
    </location>
</feature>
<evidence type="ECO:0000259" key="13">
    <source>
        <dbReference type="PROSITE" id="PS50929"/>
    </source>
</evidence>
<dbReference type="GO" id="GO:0140359">
    <property type="term" value="F:ABC-type transporter activity"/>
    <property type="evidence" value="ECO:0007669"/>
    <property type="project" value="InterPro"/>
</dbReference>
<dbReference type="PROSITE" id="PS50929">
    <property type="entry name" value="ABC_TM1F"/>
    <property type="match status" value="2"/>
</dbReference>
<dbReference type="CDD" id="cd03244">
    <property type="entry name" value="ABCC_MRP_domain2"/>
    <property type="match status" value="1"/>
</dbReference>
<keyword evidence="14" id="KW-1185">Reference proteome</keyword>
<dbReference type="SUPFAM" id="SSF90123">
    <property type="entry name" value="ABC transporter transmembrane region"/>
    <property type="match status" value="2"/>
</dbReference>
<dbReference type="Proteomes" id="UP000694844">
    <property type="component" value="Chromosome 3"/>
</dbReference>
<proteinExistence type="inferred from homology"/>
<dbReference type="InterPro" id="IPR036640">
    <property type="entry name" value="ABC1_TM_sf"/>
</dbReference>
<evidence type="ECO:0000256" key="5">
    <source>
        <dbReference type="ARBA" id="ARBA00022737"/>
    </source>
</evidence>
<evidence type="ECO:0000313" key="15">
    <source>
        <dbReference type="RefSeq" id="XP_022322198.1"/>
    </source>
</evidence>
<dbReference type="GO" id="GO:0005524">
    <property type="term" value="F:ATP binding"/>
    <property type="evidence" value="ECO:0007669"/>
    <property type="project" value="UniProtKB-KW"/>
</dbReference>
<dbReference type="FunFam" id="3.40.50.300:FF:000973">
    <property type="entry name" value="Multidrug resistance-associated protein 4"/>
    <property type="match status" value="1"/>
</dbReference>
<feature type="compositionally biased region" description="Polar residues" evidence="10">
    <location>
        <begin position="37"/>
        <end position="57"/>
    </location>
</feature>
<evidence type="ECO:0000259" key="12">
    <source>
        <dbReference type="PROSITE" id="PS50893"/>
    </source>
</evidence>
<dbReference type="CDD" id="cd18592">
    <property type="entry name" value="ABC_6TM_MRP5_8_9_D1"/>
    <property type="match status" value="1"/>
</dbReference>
<dbReference type="RefSeq" id="XP_022322198.1">
    <property type="nucleotide sequence ID" value="XM_022466490.1"/>
</dbReference>
<dbReference type="PROSITE" id="PS50893">
    <property type="entry name" value="ABC_TRANSPORTER_2"/>
    <property type="match status" value="2"/>
</dbReference>
<dbReference type="GO" id="GO:0016887">
    <property type="term" value="F:ATP hydrolysis activity"/>
    <property type="evidence" value="ECO:0007669"/>
    <property type="project" value="InterPro"/>
</dbReference>
<reference evidence="15" key="1">
    <citation type="submission" date="2025-08" db="UniProtKB">
        <authorList>
            <consortium name="RefSeq"/>
        </authorList>
    </citation>
    <scope>IDENTIFICATION</scope>
    <source>
        <tissue evidence="15">Whole sample</tissue>
    </source>
</reference>
<evidence type="ECO:0000256" key="10">
    <source>
        <dbReference type="SAM" id="MobiDB-lite"/>
    </source>
</evidence>
<dbReference type="InterPro" id="IPR011527">
    <property type="entry name" value="ABC1_TM_dom"/>
</dbReference>
<evidence type="ECO:0000256" key="2">
    <source>
        <dbReference type="ARBA" id="ARBA00009726"/>
    </source>
</evidence>
<dbReference type="PANTHER" id="PTHR24223:SF447">
    <property type="entry name" value="MULTIDRUG RESISTANCE-ASSOCIATED PROTEIN 5"/>
    <property type="match status" value="1"/>
</dbReference>
<keyword evidence="8 11" id="KW-1133">Transmembrane helix</keyword>
<dbReference type="GeneID" id="111123855"/>
<evidence type="ECO:0000256" key="3">
    <source>
        <dbReference type="ARBA" id="ARBA00022448"/>
    </source>
</evidence>
<feature type="domain" description="ABC transmembrane type-1" evidence="13">
    <location>
        <begin position="168"/>
        <end position="447"/>
    </location>
</feature>
<feature type="transmembrane region" description="Helical" evidence="11">
    <location>
        <begin position="282"/>
        <end position="303"/>
    </location>
</feature>
<keyword evidence="6" id="KW-0547">Nucleotide-binding</keyword>
<feature type="transmembrane region" description="Helical" evidence="11">
    <location>
        <begin position="1011"/>
        <end position="1039"/>
    </location>
</feature>
<feature type="transmembrane region" description="Helical" evidence="11">
    <location>
        <begin position="167"/>
        <end position="183"/>
    </location>
</feature>
<dbReference type="SMART" id="SM00382">
    <property type="entry name" value="AAA"/>
    <property type="match status" value="2"/>
</dbReference>
<dbReference type="PANTHER" id="PTHR24223">
    <property type="entry name" value="ATP-BINDING CASSETTE SUB-FAMILY C"/>
    <property type="match status" value="1"/>
</dbReference>
<accession>A0A8B8D292</accession>
<feature type="transmembrane region" description="Helical" evidence="11">
    <location>
        <begin position="379"/>
        <end position="409"/>
    </location>
</feature>
<dbReference type="Pfam" id="PF00005">
    <property type="entry name" value="ABC_tran"/>
    <property type="match status" value="2"/>
</dbReference>
<keyword evidence="9 11" id="KW-0472">Membrane</keyword>
<dbReference type="InterPro" id="IPR017871">
    <property type="entry name" value="ABC_transporter-like_CS"/>
</dbReference>
<feature type="transmembrane region" description="Helical" evidence="11">
    <location>
        <begin position="928"/>
        <end position="952"/>
    </location>
</feature>
<dbReference type="KEGG" id="cvn:111123855"/>
<feature type="transmembrane region" description="Helical" evidence="11">
    <location>
        <begin position="421"/>
        <end position="446"/>
    </location>
</feature>
<dbReference type="Gene3D" id="3.40.50.300">
    <property type="entry name" value="P-loop containing nucleotide triphosphate hydrolases"/>
    <property type="match status" value="2"/>
</dbReference>
<keyword evidence="7" id="KW-0067">ATP-binding</keyword>
<evidence type="ECO:0000256" key="8">
    <source>
        <dbReference type="ARBA" id="ARBA00022989"/>
    </source>
</evidence>
<dbReference type="GO" id="GO:0012505">
    <property type="term" value="C:endomembrane system"/>
    <property type="evidence" value="ECO:0007669"/>
    <property type="project" value="UniProtKB-SubCell"/>
</dbReference>
<evidence type="ECO:0000256" key="9">
    <source>
        <dbReference type="ARBA" id="ARBA00023136"/>
    </source>
</evidence>
<feature type="domain" description="ABC transporter" evidence="12">
    <location>
        <begin position="1202"/>
        <end position="1436"/>
    </location>
</feature>
<evidence type="ECO:0000256" key="4">
    <source>
        <dbReference type="ARBA" id="ARBA00022692"/>
    </source>
</evidence>
<dbReference type="InterPro" id="IPR050173">
    <property type="entry name" value="ABC_transporter_C-like"/>
</dbReference>
<dbReference type="Gene3D" id="1.20.1560.10">
    <property type="entry name" value="ABC transporter type 1, transmembrane domain"/>
    <property type="match status" value="2"/>
</dbReference>
<dbReference type="InterPro" id="IPR003593">
    <property type="entry name" value="AAA+_ATPase"/>
</dbReference>
<keyword evidence="3" id="KW-0813">Transport</keyword>
<keyword evidence="4 11" id="KW-0812">Transmembrane</keyword>
<feature type="region of interest" description="Disordered" evidence="10">
    <location>
        <begin position="728"/>
        <end position="783"/>
    </location>
</feature>
<dbReference type="FunFam" id="3.40.50.300:FF:000074">
    <property type="entry name" value="Multidrug resistance-associated protein 5 isoform 1"/>
    <property type="match status" value="1"/>
</dbReference>
<dbReference type="CDD" id="cd03250">
    <property type="entry name" value="ABCC_MRP_domain1"/>
    <property type="match status" value="1"/>
</dbReference>
<dbReference type="PROSITE" id="PS00211">
    <property type="entry name" value="ABC_TRANSPORTER_1"/>
    <property type="match status" value="2"/>
</dbReference>
<feature type="region of interest" description="Disordered" evidence="10">
    <location>
        <begin position="491"/>
        <end position="510"/>
    </location>
</feature>
<evidence type="ECO:0000256" key="1">
    <source>
        <dbReference type="ARBA" id="ARBA00004127"/>
    </source>
</evidence>
<evidence type="ECO:0000256" key="11">
    <source>
        <dbReference type="SAM" id="Phobius"/>
    </source>
</evidence>
<dbReference type="OrthoDB" id="6500128at2759"/>
<sequence>MANSRERSQPRLQRYSIYPNRQVHVNEGLTWDEETGPTWTSENEINDTSYPDADFTTTPDPYQRKYSKALKILKPFRPRSKDGKIPIHKSGFFSYLLMTWMSPLIWKVFRHRKEALKEEDIWLCPDQENATTNTERLTRIWDEEVKKHGLEKASFLKVWLKFARTRIIVTLLVLAVNAVATFLESGYLLNLIIQYLESEEDDILYGLGLVACVAACQVLRATSFCVIIVFGVETGVRFRAGFLGLAYEKMLRLKSVRGKQLSELITIFGADAYRVNTNNATFAYLLALPIYVVIGAIYTYYLLGLWCFVALGIFVFCYIIQARLTSVVTYLRTKTLRFTDKRVRKMSELINSMKLIKMYAWEKPFRTAIQEIRKQEKKYLILSAILNSISMAIIPVTPTLASVATIAAYRAAGNELSAATAFAVIGTLSFLRVIVSFIPVATKAFGEAKVSFARMKRLLALKEYQPPTAGCKDPCLAVEIQDATFIWDPPEAADDREKKEEKKKDVPTYPKQRRETIHLQNVNFQTKKGQLIGICGPVGCGKSAFLSSIMGRISMLSGHLAVDGSVAYAAQQAWIFNGTVRENILFGKSYDQERYQNVLFVCGLQPDLLLLANGDETEIGDRGTNLSGGQKQRVSLARAVYSDSDIYLLDDVLSAVDVHVGRHLFHKCIKKFLKGKSIIFTTHQLQYLKHCDEILVMEKGDFVEKGKHEELLSLNGYYSSMMKQFHQATDNPSKTSAEDVKFHDDGDQGSIPQEVKPANGDKNGAPAKTPEVAKLQQHDATKGKLTQAEEMEVGEIAWGTYYAYISAMGGICVAMFVILINIITSVSVVFSDWWLSIWIKTFYVYSGNPDQLNSSWQSSTTLSSWQSSTTLSSWQSSTSNSSWQSSTTNISWPVNTTNKEITSFSPTSTQSLLVTSEASSGLDFYLTVYVSSMGLIVLLMICKGFIGATYYVRAACRLHDKSLTNVMRAPMRFFYANPPGRILNRFSKDLDEADVYLPQLQDTFFQVLNSVVISLISAIVVLPWIAIAVVPVSIFFYFFKFVSSVSVRQFKRLENITRSPLISHMCTSAQGLSTIVTFKQQRNNIQSIRAYTDISTVTTFLTEMSMRWIGVRLDLASACITLTTALALILTKGSTDAAQAALALTLCIRVVSIMQFLIRLLNEVETRLTSIERLHQYENKLESENQSFIDTPADGWPNEGRIVFSNVQMKYRADMEPVLNEIKFDIHPRQKVGIVGRTGAGKSSLAAALFRLNELSGGHIYIDGVDVGKVSLELLRSKVSTIPQDPVLFAGTMRYNLDPFAKYTDDVMWKALEAVHMKEKVKELGNDLDYMIQENGENFSVGERQLICLARAILRRNKILLLDEATASIDTATDSMIQQTIRESFAECTVLTIAHRLNTVLHCDVIIIMETGRVMEMGSPQDLLSDPRSYFNTMMSAQTVKTPST</sequence>
<dbReference type="GO" id="GO:0016020">
    <property type="term" value="C:membrane"/>
    <property type="evidence" value="ECO:0007669"/>
    <property type="project" value="InterPro"/>
</dbReference>
<comment type="subcellular location">
    <subcellularLocation>
        <location evidence="1">Endomembrane system</location>
        <topology evidence="1">Multi-pass membrane protein</topology>
    </subcellularLocation>
</comment>
<name>A0A8B8D292_CRAVI</name>
<feature type="domain" description="ABC transporter" evidence="12">
    <location>
        <begin position="501"/>
        <end position="724"/>
    </location>
</feature>
<keyword evidence="5" id="KW-0677">Repeat</keyword>
<dbReference type="InterPro" id="IPR003439">
    <property type="entry name" value="ABC_transporter-like_ATP-bd"/>
</dbReference>